<dbReference type="Pfam" id="PF04015">
    <property type="entry name" value="DUF362"/>
    <property type="match status" value="1"/>
</dbReference>
<organism evidence="3 4">
    <name type="scientific">candidate division KSB3 bacterium</name>
    <dbReference type="NCBI Taxonomy" id="2044937"/>
    <lineage>
        <taxon>Bacteria</taxon>
        <taxon>candidate division KSB3</taxon>
    </lineage>
</organism>
<feature type="chain" id="PRO_5039351508" evidence="1">
    <location>
        <begin position="34"/>
        <end position="306"/>
    </location>
</feature>
<gene>
    <name evidence="3" type="ORF">GF339_07540</name>
</gene>
<evidence type="ECO:0000313" key="4">
    <source>
        <dbReference type="Proteomes" id="UP000649604"/>
    </source>
</evidence>
<sequence>MPTHLSRREFIGTTLKTGAALGLLASVPGFVQAAETEIDIAVAQGDPAQAVHAVVQALGGMARFVNSGQVVVLKPNMSWPSPPEWGSNTHPAVVTTVAQLCLDAGAKRVMVLDYPLRRPEVVMRRAGIAQACEGMSDVHVFTLAEQKFYQTVDVPQGKELHEVEIAKDVLQADVLINLPVAKSHMDTGVSFGMKNLMGLIWDREYFHQYIDLNQGIADLSTVIRPDLIIMDATRPMTTAGPGGPGKIVNLDTVIAGTDPVAVDSYTVSIAQWYGHEFSGKNVKYIQAAADLGLGDLDINQLRVRML</sequence>
<feature type="signal peptide" evidence="1">
    <location>
        <begin position="1"/>
        <end position="33"/>
    </location>
</feature>
<dbReference type="InterPro" id="IPR006311">
    <property type="entry name" value="TAT_signal"/>
</dbReference>
<dbReference type="InterPro" id="IPR007160">
    <property type="entry name" value="DUF362"/>
</dbReference>
<proteinExistence type="predicted"/>
<evidence type="ECO:0000259" key="2">
    <source>
        <dbReference type="Pfam" id="PF04015"/>
    </source>
</evidence>
<reference evidence="3" key="1">
    <citation type="submission" date="2019-11" db="EMBL/GenBank/DDBJ databases">
        <title>Microbial mats filling the niche in hypersaline microbial mats.</title>
        <authorList>
            <person name="Wong H.L."/>
            <person name="Macleod F.I."/>
            <person name="White R.A. III"/>
            <person name="Burns B.P."/>
        </authorList>
    </citation>
    <scope>NUCLEOTIDE SEQUENCE</scope>
    <source>
        <strain evidence="3">Rbin_158</strain>
    </source>
</reference>
<dbReference type="EMBL" id="WJJP01000235">
    <property type="protein sequence ID" value="MBD3324423.1"/>
    <property type="molecule type" value="Genomic_DNA"/>
</dbReference>
<dbReference type="AlphaFoldDB" id="A0A9D5JUK8"/>
<feature type="domain" description="DUF362" evidence="2">
    <location>
        <begin position="71"/>
        <end position="267"/>
    </location>
</feature>
<dbReference type="Proteomes" id="UP000649604">
    <property type="component" value="Unassembled WGS sequence"/>
</dbReference>
<name>A0A9D5JUK8_9BACT</name>
<evidence type="ECO:0000313" key="3">
    <source>
        <dbReference type="EMBL" id="MBD3324423.1"/>
    </source>
</evidence>
<keyword evidence="1" id="KW-0732">Signal</keyword>
<dbReference type="PROSITE" id="PS51318">
    <property type="entry name" value="TAT"/>
    <property type="match status" value="1"/>
</dbReference>
<evidence type="ECO:0000256" key="1">
    <source>
        <dbReference type="SAM" id="SignalP"/>
    </source>
</evidence>
<comment type="caution">
    <text evidence="3">The sequence shown here is derived from an EMBL/GenBank/DDBJ whole genome shotgun (WGS) entry which is preliminary data.</text>
</comment>
<accession>A0A9D5JUK8</accession>
<protein>
    <submittedName>
        <fullName evidence="3">DUF362 domain-containing protein</fullName>
    </submittedName>
</protein>